<proteinExistence type="predicted"/>
<gene>
    <name evidence="2" type="ORF">ACI8B_210286</name>
</gene>
<dbReference type="Gene3D" id="1.20.120.20">
    <property type="entry name" value="Apolipoprotein"/>
    <property type="match status" value="1"/>
</dbReference>
<keyword evidence="1" id="KW-0812">Transmembrane</keyword>
<name>A0A653K4K6_9GAMM</name>
<sequence>MEILNFLLPIHFSPFKIEILPITFFIIIWSLFIFTIKQVYQKAKPENWEHNWYGGDVDNTANDLDAEHGSVMEISEAVATPSEKLADIMPGMILIIGLLGTFLGLGLALDKASSILTSANAMNNMDASMVQLMGMLEGLGTKFKTSTWGLLAFILLKVILSKNGYEERRLRWSIEKVKGELDLARDRQLKEQRQNNQNIIDSMQNIAQLFVETLGNNQTKNQELFLQLSRHSEESKNAMVSFIEKNEATVSSLGISATGMSKAAVQMGDSAKHLQGVIDSFRTNMESVVDLMKKDLNSTIAGMNESFSQNMTEMSKGLNTATKDISNAVNSLSGSVDETMREVTATIGKSMDLQTKAQAVFVESTETLNDYVNEMTGLVNKLSGDITGGLKAVSDSNLQMKNVAKKAEELTKIVEGSFKESLQSIESVTTLKPTLENLIFGIDSQISLLGKIENNTSPDHQKKSNNLLKLGVRK</sequence>
<evidence type="ECO:0000256" key="1">
    <source>
        <dbReference type="SAM" id="Phobius"/>
    </source>
</evidence>
<keyword evidence="1" id="KW-0472">Membrane</keyword>
<protein>
    <recommendedName>
        <fullName evidence="4">MotA/TolQ/ExbB proton channel domain-containing protein</fullName>
    </recommendedName>
</protein>
<organism evidence="2 3">
    <name type="scientific">Acinetobacter proteolyticus</name>
    <dbReference type="NCBI Taxonomy" id="1776741"/>
    <lineage>
        <taxon>Bacteria</taxon>
        <taxon>Pseudomonadati</taxon>
        <taxon>Pseudomonadota</taxon>
        <taxon>Gammaproteobacteria</taxon>
        <taxon>Moraxellales</taxon>
        <taxon>Moraxellaceae</taxon>
        <taxon>Acinetobacter</taxon>
    </lineage>
</organism>
<feature type="transmembrane region" description="Helical" evidence="1">
    <location>
        <begin position="91"/>
        <end position="109"/>
    </location>
</feature>
<keyword evidence="1" id="KW-1133">Transmembrane helix</keyword>
<reference evidence="2 3" key="1">
    <citation type="submission" date="2019-10" db="EMBL/GenBank/DDBJ databases">
        <authorList>
            <person name="Karimi E."/>
        </authorList>
    </citation>
    <scope>NUCLEOTIDE SEQUENCE [LARGE SCALE GENOMIC DNA]</scope>
    <source>
        <strain evidence="2">Acinetobacter sp. 8BE</strain>
    </source>
</reference>
<evidence type="ECO:0000313" key="2">
    <source>
        <dbReference type="EMBL" id="VXA55498.1"/>
    </source>
</evidence>
<dbReference type="EMBL" id="CABWKZ010000014">
    <property type="protein sequence ID" value="VXA55498.1"/>
    <property type="molecule type" value="Genomic_DNA"/>
</dbReference>
<accession>A0A653K4K6</accession>
<dbReference type="AlphaFoldDB" id="A0A653K4K6"/>
<dbReference type="Proteomes" id="UP000430404">
    <property type="component" value="Unassembled WGS sequence"/>
</dbReference>
<dbReference type="RefSeq" id="WP_159725147.1">
    <property type="nucleotide sequence ID" value="NZ_LR732744.1"/>
</dbReference>
<evidence type="ECO:0008006" key="4">
    <source>
        <dbReference type="Google" id="ProtNLM"/>
    </source>
</evidence>
<feature type="transmembrane region" description="Helical" evidence="1">
    <location>
        <begin position="20"/>
        <end position="40"/>
    </location>
</feature>
<evidence type="ECO:0000313" key="3">
    <source>
        <dbReference type="Proteomes" id="UP000430404"/>
    </source>
</evidence>